<evidence type="ECO:0000256" key="2">
    <source>
        <dbReference type="SAM" id="Phobius"/>
    </source>
</evidence>
<evidence type="ECO:0000313" key="4">
    <source>
        <dbReference type="Proteomes" id="UP000556084"/>
    </source>
</evidence>
<feature type="transmembrane region" description="Helical" evidence="2">
    <location>
        <begin position="200"/>
        <end position="228"/>
    </location>
</feature>
<organism evidence="3 4">
    <name type="scientific">Streptomyces olivoverticillatus</name>
    <dbReference type="NCBI Taxonomy" id="66427"/>
    <lineage>
        <taxon>Bacteria</taxon>
        <taxon>Bacillati</taxon>
        <taxon>Actinomycetota</taxon>
        <taxon>Actinomycetes</taxon>
        <taxon>Kitasatosporales</taxon>
        <taxon>Streptomycetaceae</taxon>
        <taxon>Streptomyces</taxon>
    </lineage>
</organism>
<proteinExistence type="predicted"/>
<dbReference type="Proteomes" id="UP000556084">
    <property type="component" value="Unassembled WGS sequence"/>
</dbReference>
<comment type="caution">
    <text evidence="3">The sequence shown here is derived from an EMBL/GenBank/DDBJ whole genome shotgun (WGS) entry which is preliminary data.</text>
</comment>
<name>A0A7W7LL97_9ACTN</name>
<feature type="transmembrane region" description="Helical" evidence="2">
    <location>
        <begin position="278"/>
        <end position="299"/>
    </location>
</feature>
<keyword evidence="4" id="KW-1185">Reference proteome</keyword>
<evidence type="ECO:0000256" key="1">
    <source>
        <dbReference type="SAM" id="MobiDB-lite"/>
    </source>
</evidence>
<feature type="compositionally biased region" description="Low complexity" evidence="1">
    <location>
        <begin position="79"/>
        <end position="94"/>
    </location>
</feature>
<evidence type="ECO:0000313" key="3">
    <source>
        <dbReference type="EMBL" id="MBB4891892.1"/>
    </source>
</evidence>
<dbReference type="AlphaFoldDB" id="A0A7W7LL97"/>
<keyword evidence="2" id="KW-0472">Membrane</keyword>
<gene>
    <name evidence="3" type="ORF">FHS39_000892</name>
</gene>
<sequence length="305" mass="31406">MSKVGDLAQRQSLTSGDRMRLVSRLRAEIERRRAAEGADTPAAVQRILDGLGTPSEAVADGGAAAGAFDAGRVPEQRRGGAAAGPPAAGGASPPHMAPEEELMPAAGGAPDWWRMAPGPMGGGDAVHGFVGGIEIPDMLRPPRASGEVERTRVLPGEVVEAAADDGDAEDGGGRRRFGLLRPPRPIVAEERPAAIPMSPLLVLVAALLVAGAVLGNWIVLAGGWALAYVTRRLTQAESKWAVMGVPGLAVAGGVVWLWGRVDGRWGDPIPQGELGAAMAGALPVVIRVAAVGSALYVLWRARRPG</sequence>
<accession>A0A7W7LL97</accession>
<feature type="region of interest" description="Disordered" evidence="1">
    <location>
        <begin position="75"/>
        <end position="100"/>
    </location>
</feature>
<dbReference type="EMBL" id="JACHJH010000001">
    <property type="protein sequence ID" value="MBB4891892.1"/>
    <property type="molecule type" value="Genomic_DNA"/>
</dbReference>
<feature type="transmembrane region" description="Helical" evidence="2">
    <location>
        <begin position="240"/>
        <end position="258"/>
    </location>
</feature>
<keyword evidence="2" id="KW-0812">Transmembrane</keyword>
<reference evidence="3 4" key="1">
    <citation type="submission" date="2020-08" db="EMBL/GenBank/DDBJ databases">
        <title>Genomic Encyclopedia of Type Strains, Phase III (KMG-III): the genomes of soil and plant-associated and newly described type strains.</title>
        <authorList>
            <person name="Whitman W."/>
        </authorList>
    </citation>
    <scope>NUCLEOTIDE SEQUENCE [LARGE SCALE GENOMIC DNA]</scope>
    <source>
        <strain evidence="3 4">CECT 3266</strain>
    </source>
</reference>
<keyword evidence="2" id="KW-1133">Transmembrane helix</keyword>
<protein>
    <submittedName>
        <fullName evidence="3">Uncharacterized protein</fullName>
    </submittedName>
</protein>